<dbReference type="EMBL" id="JACNJH010000136">
    <property type="protein sequence ID" value="MBC8361550.1"/>
    <property type="molecule type" value="Genomic_DNA"/>
</dbReference>
<evidence type="ECO:0000313" key="1">
    <source>
        <dbReference type="EMBL" id="MBC8361550.1"/>
    </source>
</evidence>
<dbReference type="Proteomes" id="UP000603434">
    <property type="component" value="Unassembled WGS sequence"/>
</dbReference>
<evidence type="ECO:0000313" key="2">
    <source>
        <dbReference type="Proteomes" id="UP000603434"/>
    </source>
</evidence>
<reference evidence="1 2" key="1">
    <citation type="submission" date="2020-08" db="EMBL/GenBank/DDBJ databases">
        <title>Bridging the membrane lipid divide: bacteria of the FCB group superphylum have the potential to synthesize archaeal ether lipids.</title>
        <authorList>
            <person name="Villanueva L."/>
            <person name="Von Meijenfeldt F.A.B."/>
            <person name="Westbye A.B."/>
            <person name="Yadav S."/>
            <person name="Hopmans E.C."/>
            <person name="Dutilh B.E."/>
            <person name="Sinninghe Damste J.S."/>
        </authorList>
    </citation>
    <scope>NUCLEOTIDE SEQUENCE [LARGE SCALE GENOMIC DNA]</scope>
    <source>
        <strain evidence="1">NIOZ-UU30</strain>
    </source>
</reference>
<proteinExistence type="predicted"/>
<sequence length="197" mass="21780">MNDIILSLNKLKKTAQDLGASDAKIISTSLIPVEDEIINLCKEPLCEDYGTSIYCPPHAMKPKRFRELVSKYENAVLFKIDVSSRILLSKERFGEFRKIYEIGAQLRAAAIEAGFFKSKGFAAGSCKPVFCPEYQCQALINGKTCRCPDKARPSMEAVGINVFKLLRAVGWEINKITENSDPESVQNGILAGMLLVG</sequence>
<organism evidence="1 2">
    <name type="scientific">Candidatus Desulfatibia profunda</name>
    <dbReference type="NCBI Taxonomy" id="2841695"/>
    <lineage>
        <taxon>Bacteria</taxon>
        <taxon>Pseudomonadati</taxon>
        <taxon>Thermodesulfobacteriota</taxon>
        <taxon>Desulfobacteria</taxon>
        <taxon>Desulfobacterales</taxon>
        <taxon>Desulfobacterales incertae sedis</taxon>
        <taxon>Candidatus Desulfatibia</taxon>
    </lineage>
</organism>
<accession>A0A8J6TH83</accession>
<comment type="caution">
    <text evidence="1">The sequence shown here is derived from an EMBL/GenBank/DDBJ whole genome shotgun (WGS) entry which is preliminary data.</text>
</comment>
<dbReference type="InterPro" id="IPR019271">
    <property type="entry name" value="DUF2284_metal-binding"/>
</dbReference>
<gene>
    <name evidence="1" type="ORF">H8E23_09145</name>
</gene>
<protein>
    <submittedName>
        <fullName evidence="1">DUF2284 domain-containing protein</fullName>
    </submittedName>
</protein>
<dbReference type="AlphaFoldDB" id="A0A8J6TH83"/>
<name>A0A8J6TH83_9BACT</name>
<dbReference type="Pfam" id="PF10050">
    <property type="entry name" value="DUF2284"/>
    <property type="match status" value="1"/>
</dbReference>